<proteinExistence type="predicted"/>
<gene>
    <name evidence="6" type="ORF">FHW14_003663</name>
</gene>
<dbReference type="GO" id="GO:0046872">
    <property type="term" value="F:metal ion binding"/>
    <property type="evidence" value="ECO:0007669"/>
    <property type="project" value="InterPro"/>
</dbReference>
<accession>A0A839PYG7</accession>
<evidence type="ECO:0000259" key="5">
    <source>
        <dbReference type="PROSITE" id="PS50975"/>
    </source>
</evidence>
<evidence type="ECO:0000256" key="2">
    <source>
        <dbReference type="ARBA" id="ARBA00022741"/>
    </source>
</evidence>
<dbReference type="Gene3D" id="3.30.470.20">
    <property type="entry name" value="ATP-grasp fold, B domain"/>
    <property type="match status" value="1"/>
</dbReference>
<dbReference type="InterPro" id="IPR011761">
    <property type="entry name" value="ATP-grasp"/>
</dbReference>
<dbReference type="AlphaFoldDB" id="A0A839PYG7"/>
<dbReference type="Gene3D" id="3.40.50.20">
    <property type="match status" value="1"/>
</dbReference>
<evidence type="ECO:0000256" key="1">
    <source>
        <dbReference type="ARBA" id="ARBA00022598"/>
    </source>
</evidence>
<dbReference type="PANTHER" id="PTHR43585">
    <property type="entry name" value="FUMIPYRROLE BIOSYNTHESIS PROTEIN C"/>
    <property type="match status" value="1"/>
</dbReference>
<feature type="domain" description="ATP-grasp" evidence="5">
    <location>
        <begin position="119"/>
        <end position="321"/>
    </location>
</feature>
<reference evidence="6 7" key="1">
    <citation type="submission" date="2020-08" db="EMBL/GenBank/DDBJ databases">
        <title>Genomic Encyclopedia of Type Strains, Phase IV (KMG-V): Genome sequencing to study the core and pangenomes of soil and plant-associated prokaryotes.</title>
        <authorList>
            <person name="Whitman W."/>
        </authorList>
    </citation>
    <scope>NUCLEOTIDE SEQUENCE [LARGE SCALE GENOMIC DNA]</scope>
    <source>
        <strain evidence="6 7">B3ACCR2</strain>
    </source>
</reference>
<dbReference type="GO" id="GO:0005524">
    <property type="term" value="F:ATP binding"/>
    <property type="evidence" value="ECO:0007669"/>
    <property type="project" value="UniProtKB-UniRule"/>
</dbReference>
<dbReference type="Gene3D" id="3.30.1490.20">
    <property type="entry name" value="ATP-grasp fold, A domain"/>
    <property type="match status" value="1"/>
</dbReference>
<evidence type="ECO:0000313" key="6">
    <source>
        <dbReference type="EMBL" id="MBB2988469.1"/>
    </source>
</evidence>
<dbReference type="InterPro" id="IPR013815">
    <property type="entry name" value="ATP_grasp_subdomain_1"/>
</dbReference>
<dbReference type="SUPFAM" id="SSF56059">
    <property type="entry name" value="Glutathione synthetase ATP-binding domain-like"/>
    <property type="match status" value="1"/>
</dbReference>
<dbReference type="GO" id="GO:0016874">
    <property type="term" value="F:ligase activity"/>
    <property type="evidence" value="ECO:0007669"/>
    <property type="project" value="UniProtKB-KW"/>
</dbReference>
<protein>
    <submittedName>
        <fullName evidence="6">Biotin carboxylase</fullName>
    </submittedName>
</protein>
<dbReference type="RefSeq" id="WP_184511418.1">
    <property type="nucleotide sequence ID" value="NZ_JACHVT010000012.1"/>
</dbReference>
<comment type="caution">
    <text evidence="6">The sequence shown here is derived from an EMBL/GenBank/DDBJ whole genome shotgun (WGS) entry which is preliminary data.</text>
</comment>
<keyword evidence="1" id="KW-0436">Ligase</keyword>
<dbReference type="PANTHER" id="PTHR43585:SF2">
    <property type="entry name" value="ATP-GRASP ENZYME FSQD"/>
    <property type="match status" value="1"/>
</dbReference>
<keyword evidence="2 4" id="KW-0547">Nucleotide-binding</keyword>
<evidence type="ECO:0000256" key="3">
    <source>
        <dbReference type="ARBA" id="ARBA00022840"/>
    </source>
</evidence>
<dbReference type="EMBL" id="JACHVT010000012">
    <property type="protein sequence ID" value="MBB2988469.1"/>
    <property type="molecule type" value="Genomic_DNA"/>
</dbReference>
<dbReference type="PIRSF" id="PIRSF029120">
    <property type="entry name" value="UCP029120"/>
    <property type="match status" value="1"/>
</dbReference>
<dbReference type="Proteomes" id="UP000590811">
    <property type="component" value="Unassembled WGS sequence"/>
</dbReference>
<evidence type="ECO:0000256" key="4">
    <source>
        <dbReference type="PROSITE-ProRule" id="PRU00409"/>
    </source>
</evidence>
<evidence type="ECO:0000313" key="7">
    <source>
        <dbReference type="Proteomes" id="UP000590811"/>
    </source>
</evidence>
<keyword evidence="3 4" id="KW-0067">ATP-binding</keyword>
<dbReference type="InterPro" id="IPR052032">
    <property type="entry name" value="ATP-dep_AA_Ligase"/>
</dbReference>
<organism evidence="6 7">
    <name type="scientific">Terracoccus luteus</name>
    <dbReference type="NCBI Taxonomy" id="53356"/>
    <lineage>
        <taxon>Bacteria</taxon>
        <taxon>Bacillati</taxon>
        <taxon>Actinomycetota</taxon>
        <taxon>Actinomycetes</taxon>
        <taxon>Micrococcales</taxon>
        <taxon>Intrasporangiaceae</taxon>
        <taxon>Terracoccus</taxon>
    </lineage>
</organism>
<dbReference type="PROSITE" id="PS50975">
    <property type="entry name" value="ATP_GRASP"/>
    <property type="match status" value="1"/>
</dbReference>
<dbReference type="Pfam" id="PF15632">
    <property type="entry name" value="ATPgrasp_Ter"/>
    <property type="match status" value="1"/>
</dbReference>
<name>A0A839PYG7_9MICO</name>
<sequence>MLNIWFNRAYATTIHTIELLRQNDDGEQLRIFGTHKQMDSPVLAACDVIEPEVDESTIGSAYVDWALDFCTRHAIDVFIPRLHLDTISAAREQFTAIGVALVAGPAGPSALLEDKAAAYADAIAAGLAVPPYTVVTTAEQLTTAYEDLVPLGPVCIKPVNGVGGAGFRVLSTEPRTLEELLDTPSYTARVDEVASTLDAHHAAGGVVPPLMLLPYLPGPEVSVDCLGDEDGNLLIAVPRTKVSRRRLLVADPDAVGVARTIIARHKLASLSNTQVRYWENPQTDTHVRPYLLETNARISGGLHQTALAGVNMPWAAVQHALGRPVTAPAPVLGVVFTTVSTPVELSVQLLTQLPG</sequence>
<dbReference type="InterPro" id="IPR011226">
    <property type="entry name" value="ATP-grasp_fam"/>
</dbReference>